<evidence type="ECO:0000313" key="3">
    <source>
        <dbReference type="Proteomes" id="UP000391919"/>
    </source>
</evidence>
<dbReference type="EMBL" id="BKZQ01000051">
    <property type="protein sequence ID" value="GER71500.1"/>
    <property type="molecule type" value="Genomic_DNA"/>
</dbReference>
<evidence type="ECO:0000313" key="2">
    <source>
        <dbReference type="EMBL" id="GER71500.1"/>
    </source>
</evidence>
<gene>
    <name evidence="2" type="ORF">BpJC7_28030</name>
</gene>
<dbReference type="Proteomes" id="UP000391919">
    <property type="component" value="Unassembled WGS sequence"/>
</dbReference>
<keyword evidence="3" id="KW-1185">Reference proteome</keyword>
<organism evidence="2 3">
    <name type="scientific">Weizmannia acidilactici</name>
    <dbReference type="NCBI Taxonomy" id="2607726"/>
    <lineage>
        <taxon>Bacteria</taxon>
        <taxon>Bacillati</taxon>
        <taxon>Bacillota</taxon>
        <taxon>Bacilli</taxon>
        <taxon>Bacillales</taxon>
        <taxon>Bacillaceae</taxon>
        <taxon>Heyndrickxia</taxon>
    </lineage>
</organism>
<reference evidence="2 3" key="1">
    <citation type="submission" date="2019-09" db="EMBL/GenBank/DDBJ databases">
        <title>Draft genome sequence of Bacillus sp. JC-7.</title>
        <authorList>
            <person name="Tanaka N."/>
            <person name="Shiwa Y."/>
            <person name="Fujita N."/>
            <person name="Tanasupawat S."/>
        </authorList>
    </citation>
    <scope>NUCLEOTIDE SEQUENCE [LARGE SCALE GENOMIC DNA]</scope>
    <source>
        <strain evidence="2 3">JC-7</strain>
    </source>
</reference>
<feature type="compositionally biased region" description="Basic residues" evidence="1">
    <location>
        <begin position="1"/>
        <end position="10"/>
    </location>
</feature>
<proteinExistence type="predicted"/>
<dbReference type="RefSeq" id="WP_172967558.1">
    <property type="nucleotide sequence ID" value="NZ_BKZP01000024.1"/>
</dbReference>
<feature type="region of interest" description="Disordered" evidence="1">
    <location>
        <begin position="1"/>
        <end position="28"/>
    </location>
</feature>
<sequence>MIAAKNRHKDSKMLLSSEVHTTSPQLKKKKLTGANATAFMNQKAPEIDALKQSGQSF</sequence>
<name>A0A5J4JLK0_9BACI</name>
<dbReference type="AlphaFoldDB" id="A0A5J4JLK0"/>
<comment type="caution">
    <text evidence="2">The sequence shown here is derived from an EMBL/GenBank/DDBJ whole genome shotgun (WGS) entry which is preliminary data.</text>
</comment>
<accession>A0A5J4JLK0</accession>
<protein>
    <submittedName>
        <fullName evidence="2">Uncharacterized protein</fullName>
    </submittedName>
</protein>
<evidence type="ECO:0000256" key="1">
    <source>
        <dbReference type="SAM" id="MobiDB-lite"/>
    </source>
</evidence>